<organism evidence="1 2">
    <name type="scientific">Streptomyces capitiformicae</name>
    <dbReference type="NCBI Taxonomy" id="2014920"/>
    <lineage>
        <taxon>Bacteria</taxon>
        <taxon>Bacillati</taxon>
        <taxon>Actinomycetota</taxon>
        <taxon>Actinomycetes</taxon>
        <taxon>Kitasatosporales</taxon>
        <taxon>Streptomycetaceae</taxon>
        <taxon>Streptomyces</taxon>
    </lineage>
</organism>
<gene>
    <name evidence="1" type="ORF">GCM10017771_03250</name>
</gene>
<proteinExistence type="predicted"/>
<sequence length="78" mass="8440">MLSYARGSAHCLRVACIYIRNSGQPEAGRRGTFTWRAYSGAMAGVAPMKPRWDDDLLIAKAAAEQQLLVAHQHAAPTG</sequence>
<reference evidence="1" key="1">
    <citation type="journal article" date="2014" name="Int. J. Syst. Evol. Microbiol.">
        <title>Complete genome sequence of Corynebacterium casei LMG S-19264T (=DSM 44701T), isolated from a smear-ripened cheese.</title>
        <authorList>
            <consortium name="US DOE Joint Genome Institute (JGI-PGF)"/>
            <person name="Walter F."/>
            <person name="Albersmeier A."/>
            <person name="Kalinowski J."/>
            <person name="Ruckert C."/>
        </authorList>
    </citation>
    <scope>NUCLEOTIDE SEQUENCE</scope>
    <source>
        <strain evidence="1">CGMCC 4.7403</strain>
    </source>
</reference>
<dbReference type="AlphaFoldDB" id="A0A919GBD6"/>
<accession>A0A919GBD6</accession>
<dbReference type="EMBL" id="BNAT01000001">
    <property type="protein sequence ID" value="GHH81411.1"/>
    <property type="molecule type" value="Genomic_DNA"/>
</dbReference>
<name>A0A919GBD6_9ACTN</name>
<evidence type="ECO:0000313" key="1">
    <source>
        <dbReference type="EMBL" id="GHH81411.1"/>
    </source>
</evidence>
<comment type="caution">
    <text evidence="1">The sequence shown here is derived from an EMBL/GenBank/DDBJ whole genome shotgun (WGS) entry which is preliminary data.</text>
</comment>
<evidence type="ECO:0000313" key="2">
    <source>
        <dbReference type="Proteomes" id="UP000603227"/>
    </source>
</evidence>
<keyword evidence="2" id="KW-1185">Reference proteome</keyword>
<reference evidence="1" key="2">
    <citation type="submission" date="2020-09" db="EMBL/GenBank/DDBJ databases">
        <authorList>
            <person name="Sun Q."/>
            <person name="Zhou Y."/>
        </authorList>
    </citation>
    <scope>NUCLEOTIDE SEQUENCE</scope>
    <source>
        <strain evidence="1">CGMCC 4.7403</strain>
    </source>
</reference>
<protein>
    <submittedName>
        <fullName evidence="1">Uncharacterized protein</fullName>
    </submittedName>
</protein>
<dbReference type="Proteomes" id="UP000603227">
    <property type="component" value="Unassembled WGS sequence"/>
</dbReference>